<feature type="transmembrane region" description="Helical" evidence="7">
    <location>
        <begin position="183"/>
        <end position="201"/>
    </location>
</feature>
<comment type="similarity">
    <text evidence="2">Belongs to the major facilitator superfamily.</text>
</comment>
<accession>A0A5P8N8V3</accession>
<dbReference type="AlphaFoldDB" id="A0A5P8N8V3"/>
<evidence type="ECO:0000256" key="6">
    <source>
        <dbReference type="SAM" id="MobiDB-lite"/>
    </source>
</evidence>
<reference evidence="8" key="1">
    <citation type="journal article" date="2019" name="Front. Microbiol.">
        <title>An Overview of Genes From Cyberlindnera americana, a Symbiont Yeast Isolated From the Gut of the Bark Beetle Dendroctonus rhizophagus (Curculionidae: Scolytinae), Involved in the Detoxification Process Using Genome and Transcriptome Data.</title>
        <authorList>
            <person name="Soto-Robles L.V."/>
            <person name="Torres-Banda V."/>
            <person name="Rivera-Orduna F.N."/>
            <person name="Curiel-Quesada E."/>
            <person name="Hidalgo-Lara M.E."/>
            <person name="Zuniga G."/>
        </authorList>
    </citation>
    <scope>NUCLEOTIDE SEQUENCE</scope>
    <source>
        <strain evidence="8">ChDrAdgY46</strain>
    </source>
</reference>
<dbReference type="Gene3D" id="1.20.1250.20">
    <property type="entry name" value="MFS general substrate transporter like domains"/>
    <property type="match status" value="2"/>
</dbReference>
<dbReference type="PANTHER" id="PTHR23501:SF87">
    <property type="entry name" value="SIDEROPHORE IRON TRANSPORTER 2"/>
    <property type="match status" value="1"/>
</dbReference>
<organism evidence="8">
    <name type="scientific">Cyberlindnera americana</name>
    <dbReference type="NCBI Taxonomy" id="36016"/>
    <lineage>
        <taxon>Eukaryota</taxon>
        <taxon>Fungi</taxon>
        <taxon>Dikarya</taxon>
        <taxon>Ascomycota</taxon>
        <taxon>Saccharomycotina</taxon>
        <taxon>Saccharomycetes</taxon>
        <taxon>Phaffomycetales</taxon>
        <taxon>Phaffomycetaceae</taxon>
        <taxon>Cyberlindnera</taxon>
    </lineage>
</organism>
<evidence type="ECO:0000256" key="7">
    <source>
        <dbReference type="SAM" id="Phobius"/>
    </source>
</evidence>
<dbReference type="PANTHER" id="PTHR23501">
    <property type="entry name" value="MAJOR FACILITATOR SUPERFAMILY"/>
    <property type="match status" value="1"/>
</dbReference>
<feature type="transmembrane region" description="Helical" evidence="7">
    <location>
        <begin position="306"/>
        <end position="328"/>
    </location>
</feature>
<evidence type="ECO:0000256" key="4">
    <source>
        <dbReference type="ARBA" id="ARBA00022989"/>
    </source>
</evidence>
<gene>
    <name evidence="8" type="ORF">g2065</name>
</gene>
<dbReference type="GO" id="GO:0005886">
    <property type="term" value="C:plasma membrane"/>
    <property type="evidence" value="ECO:0007669"/>
    <property type="project" value="TreeGrafter"/>
</dbReference>
<feature type="transmembrane region" description="Helical" evidence="7">
    <location>
        <begin position="275"/>
        <end position="294"/>
    </location>
</feature>
<feature type="transmembrane region" description="Helical" evidence="7">
    <location>
        <begin position="93"/>
        <end position="112"/>
    </location>
</feature>
<dbReference type="SUPFAM" id="SSF103473">
    <property type="entry name" value="MFS general substrate transporter"/>
    <property type="match status" value="2"/>
</dbReference>
<feature type="transmembrane region" description="Helical" evidence="7">
    <location>
        <begin position="418"/>
        <end position="437"/>
    </location>
</feature>
<comment type="subcellular location">
    <subcellularLocation>
        <location evidence="1">Membrane</location>
        <topology evidence="1">Multi-pass membrane protein</topology>
    </subcellularLocation>
</comment>
<sequence>MSMKEKSDITFKSDSSEKAVSTSRSTDLEVPDNDTMHTDEENGKSSMKYKMNKKTKIIACATILFTQFVEAFAQDSTSELSSYATSAFNAHSMVSTAQLVYKITAVCAYPVLGKIADLLGRGEGFGIVVFCYTLCYILFATCPNVATFIVGYSFFAIGRVGFKTMLIIFIADNTNLINRGIMTQLPAALTGIVTTYSGSYIEDAFLAHSTWRWDYGAWAIILGVSVIPLTLVMLYCDRIMKERSSRKKAMIFANIPQNATTWGKIKHVLFIEMDFIGGCLLMSGTALFFVPFTITGNSNPQRWSDAGTIVMLVLGFILLVCFFLWCFYSKETKFLTNRLPFIPVRAFRNPTLLVAFFIVALDYCENAAFAVYFSTCLQVGGYYSAGQAGRISDAKKISIDIASIIVGIFMKYTKRTKIWVLIGIPILVLGHGLLVWFVNRNQIMETNTVLIYVMEIFTGVGRGFYTTALQVTIQAIAGVGGIAMSTAFFLAFNSVGTLIGTAIAGGIWNNVALSKLEEHLPDEYKKNATTIFSNIKVALKYKKGTELRTAVSLAYRETVQIIGWTTLGIVAPCLILMFFVREVELTDKNDLYGSDSDSYTSADVDEKEFNTSLFNREKRTWRNWWRV</sequence>
<feature type="compositionally biased region" description="Basic and acidic residues" evidence="6">
    <location>
        <begin position="1"/>
        <end position="17"/>
    </location>
</feature>
<evidence type="ECO:0000256" key="1">
    <source>
        <dbReference type="ARBA" id="ARBA00004141"/>
    </source>
</evidence>
<feature type="compositionally biased region" description="Basic and acidic residues" evidence="6">
    <location>
        <begin position="34"/>
        <end position="43"/>
    </location>
</feature>
<dbReference type="InterPro" id="IPR011701">
    <property type="entry name" value="MFS"/>
</dbReference>
<feature type="transmembrane region" description="Helical" evidence="7">
    <location>
        <begin position="124"/>
        <end position="146"/>
    </location>
</feature>
<dbReference type="GO" id="GO:0015343">
    <property type="term" value="F:siderophore-iron transmembrane transporter activity"/>
    <property type="evidence" value="ECO:0007669"/>
    <property type="project" value="TreeGrafter"/>
</dbReference>
<name>A0A5P8N8V3_9ASCO</name>
<keyword evidence="4 7" id="KW-1133">Transmembrane helix</keyword>
<evidence type="ECO:0000256" key="5">
    <source>
        <dbReference type="ARBA" id="ARBA00023136"/>
    </source>
</evidence>
<keyword evidence="5 7" id="KW-0472">Membrane</keyword>
<evidence type="ECO:0000313" key="8">
    <source>
        <dbReference type="EMBL" id="QFR37093.1"/>
    </source>
</evidence>
<dbReference type="Pfam" id="PF07690">
    <property type="entry name" value="MFS_1"/>
    <property type="match status" value="1"/>
</dbReference>
<dbReference type="EMBL" id="MK890588">
    <property type="protein sequence ID" value="QFR37093.1"/>
    <property type="molecule type" value="Genomic_DNA"/>
</dbReference>
<evidence type="ECO:0000256" key="3">
    <source>
        <dbReference type="ARBA" id="ARBA00022692"/>
    </source>
</evidence>
<feature type="transmembrane region" description="Helical" evidence="7">
    <location>
        <begin position="561"/>
        <end position="580"/>
    </location>
</feature>
<feature type="transmembrane region" description="Helical" evidence="7">
    <location>
        <begin position="475"/>
        <end position="508"/>
    </location>
</feature>
<feature type="transmembrane region" description="Helical" evidence="7">
    <location>
        <begin position="449"/>
        <end position="468"/>
    </location>
</feature>
<evidence type="ECO:0000256" key="2">
    <source>
        <dbReference type="ARBA" id="ARBA00008335"/>
    </source>
</evidence>
<feature type="transmembrane region" description="Helical" evidence="7">
    <location>
        <begin position="57"/>
        <end position="73"/>
    </location>
</feature>
<protein>
    <submittedName>
        <fullName evidence="8">MFS transporter</fullName>
    </submittedName>
</protein>
<keyword evidence="3 7" id="KW-0812">Transmembrane</keyword>
<dbReference type="InterPro" id="IPR036259">
    <property type="entry name" value="MFS_trans_sf"/>
</dbReference>
<feature type="region of interest" description="Disordered" evidence="6">
    <location>
        <begin position="1"/>
        <end position="45"/>
    </location>
</feature>
<proteinExistence type="inferred from homology"/>
<feature type="transmembrane region" description="Helical" evidence="7">
    <location>
        <begin position="216"/>
        <end position="236"/>
    </location>
</feature>